<comment type="catalytic activity">
    <reaction evidence="8 9">
        <text>oxaloacetate + H(+) = pyruvate + CO2</text>
        <dbReference type="Rhea" id="RHEA:15641"/>
        <dbReference type="ChEBI" id="CHEBI:15361"/>
        <dbReference type="ChEBI" id="CHEBI:15378"/>
        <dbReference type="ChEBI" id="CHEBI:16452"/>
        <dbReference type="ChEBI" id="CHEBI:16526"/>
        <dbReference type="EC" id="4.1.1.112"/>
    </reaction>
</comment>
<dbReference type="NCBIfam" id="NF006875">
    <property type="entry name" value="PRK09372.1"/>
    <property type="match status" value="1"/>
</dbReference>
<organism evidence="10 11">
    <name type="scientific">Nocardiopsis lambiniae</name>
    <dbReference type="NCBI Taxonomy" id="3075539"/>
    <lineage>
        <taxon>Bacteria</taxon>
        <taxon>Bacillati</taxon>
        <taxon>Actinomycetota</taxon>
        <taxon>Actinomycetes</taxon>
        <taxon>Streptosporangiales</taxon>
        <taxon>Nocardiopsidaceae</taxon>
        <taxon>Nocardiopsis</taxon>
    </lineage>
</organism>
<comment type="subunit">
    <text evidence="4 9">Homotrimer.</text>
</comment>
<dbReference type="NCBIfam" id="TIGR01935">
    <property type="entry name" value="NOT-MenG"/>
    <property type="match status" value="1"/>
</dbReference>
<evidence type="ECO:0000256" key="4">
    <source>
        <dbReference type="ARBA" id="ARBA00011233"/>
    </source>
</evidence>
<dbReference type="InterPro" id="IPR005493">
    <property type="entry name" value="RraA/RraA-like"/>
</dbReference>
<evidence type="ECO:0000256" key="3">
    <source>
        <dbReference type="ARBA" id="ARBA00008621"/>
    </source>
</evidence>
<name>A0ABU2M6F6_9ACTN</name>
<protein>
    <recommendedName>
        <fullName evidence="9">4-hydroxy-4-methyl-2-oxoglutarate aldolase</fullName>
        <shortName evidence="9">HMG aldolase</shortName>
        <ecNumber evidence="9">4.1.1.112</ecNumber>
        <ecNumber evidence="9">4.1.3.17</ecNumber>
    </recommendedName>
    <alternativeName>
        <fullName evidence="9">Oxaloacetate decarboxylase</fullName>
    </alternativeName>
</protein>
<accession>A0ABU2M6F6</accession>
<keyword evidence="6 9" id="KW-0456">Lyase</keyword>
<evidence type="ECO:0000256" key="8">
    <source>
        <dbReference type="ARBA" id="ARBA00047973"/>
    </source>
</evidence>
<dbReference type="InterPro" id="IPR010203">
    <property type="entry name" value="RraA"/>
</dbReference>
<comment type="cofactor">
    <cofactor evidence="2 9">
        <name>a divalent metal cation</name>
        <dbReference type="ChEBI" id="CHEBI:60240"/>
    </cofactor>
</comment>
<gene>
    <name evidence="10" type="primary">rraA</name>
    <name evidence="10" type="ORF">RM479_06660</name>
</gene>
<comment type="similarity">
    <text evidence="3 9">Belongs to the class II aldolase/RraA-like family.</text>
</comment>
<evidence type="ECO:0000256" key="5">
    <source>
        <dbReference type="ARBA" id="ARBA00022723"/>
    </source>
</evidence>
<dbReference type="Gene3D" id="3.50.30.40">
    <property type="entry name" value="Ribonuclease E inhibitor RraA/RraA-like"/>
    <property type="match status" value="1"/>
</dbReference>
<evidence type="ECO:0000256" key="1">
    <source>
        <dbReference type="ARBA" id="ARBA00001342"/>
    </source>
</evidence>
<evidence type="ECO:0000256" key="2">
    <source>
        <dbReference type="ARBA" id="ARBA00001968"/>
    </source>
</evidence>
<proteinExistence type="inferred from homology"/>
<evidence type="ECO:0000313" key="10">
    <source>
        <dbReference type="EMBL" id="MDT0328092.1"/>
    </source>
</evidence>
<dbReference type="EC" id="4.1.3.17" evidence="9"/>
<reference evidence="11" key="1">
    <citation type="submission" date="2023-07" db="EMBL/GenBank/DDBJ databases">
        <title>30 novel species of actinomycetes from the DSMZ collection.</title>
        <authorList>
            <person name="Nouioui I."/>
        </authorList>
    </citation>
    <scope>NUCLEOTIDE SEQUENCE [LARGE SCALE GENOMIC DNA]</scope>
    <source>
        <strain evidence="11">DSM 44743</strain>
    </source>
</reference>
<dbReference type="Proteomes" id="UP001183390">
    <property type="component" value="Unassembled WGS sequence"/>
</dbReference>
<dbReference type="PANTHER" id="PTHR33254">
    <property type="entry name" value="4-HYDROXY-4-METHYL-2-OXOGLUTARATE ALDOLASE 3-RELATED"/>
    <property type="match status" value="1"/>
</dbReference>
<comment type="caution">
    <text evidence="10">The sequence shown here is derived from an EMBL/GenBank/DDBJ whole genome shotgun (WGS) entry which is preliminary data.</text>
</comment>
<keyword evidence="11" id="KW-1185">Reference proteome</keyword>
<evidence type="ECO:0000256" key="6">
    <source>
        <dbReference type="ARBA" id="ARBA00023239"/>
    </source>
</evidence>
<keyword evidence="5 9" id="KW-0479">Metal-binding</keyword>
<dbReference type="InterPro" id="IPR036704">
    <property type="entry name" value="RraA/RraA-like_sf"/>
</dbReference>
<dbReference type="SUPFAM" id="SSF89562">
    <property type="entry name" value="RraA-like"/>
    <property type="match status" value="1"/>
</dbReference>
<sequence>MRTLPLADELATADLLDQHGALEVCRAPFRRYGGRPAFHGPLATVRCRGDNGLVKRLVSEPGHGRVLFVDGGGALDVALVGDNVAEAASAHDWAGIVVHGAVRDSRRLAGIDLGVIALGTDPRRPSHRGEGETDVPIRCGGTVLRPGALLFADEDGVLVAPLGFSPPSTARP</sequence>
<comment type="function">
    <text evidence="7 9">Catalyzes the aldol cleavage of 4-hydroxy-4-methyl-2-oxoglutarate (HMG) into 2 molecules of pyruvate. Also contains a secondary oxaloacetate (OAA) decarboxylase activity due to the common pyruvate enolate transition state formed following C-C bond cleavage in the retro-aldol and decarboxylation reactions.</text>
</comment>
<dbReference type="CDD" id="cd16841">
    <property type="entry name" value="RraA_family"/>
    <property type="match status" value="1"/>
</dbReference>
<dbReference type="Pfam" id="PF03737">
    <property type="entry name" value="RraA-like"/>
    <property type="match status" value="1"/>
</dbReference>
<evidence type="ECO:0000256" key="7">
    <source>
        <dbReference type="ARBA" id="ARBA00025046"/>
    </source>
</evidence>
<evidence type="ECO:0000313" key="11">
    <source>
        <dbReference type="Proteomes" id="UP001183390"/>
    </source>
</evidence>
<dbReference type="RefSeq" id="WP_311510832.1">
    <property type="nucleotide sequence ID" value="NZ_JAVREP010000003.1"/>
</dbReference>
<comment type="catalytic activity">
    <reaction evidence="1 9">
        <text>4-hydroxy-4-methyl-2-oxoglutarate = 2 pyruvate</text>
        <dbReference type="Rhea" id="RHEA:22748"/>
        <dbReference type="ChEBI" id="CHEBI:15361"/>
        <dbReference type="ChEBI" id="CHEBI:58276"/>
        <dbReference type="EC" id="4.1.3.17"/>
    </reaction>
</comment>
<dbReference type="PANTHER" id="PTHR33254:SF4">
    <property type="entry name" value="4-HYDROXY-4-METHYL-2-OXOGLUTARATE ALDOLASE 3-RELATED"/>
    <property type="match status" value="1"/>
</dbReference>
<dbReference type="EMBL" id="JAVREP010000003">
    <property type="protein sequence ID" value="MDT0328092.1"/>
    <property type="molecule type" value="Genomic_DNA"/>
</dbReference>
<evidence type="ECO:0000256" key="9">
    <source>
        <dbReference type="RuleBase" id="RU004338"/>
    </source>
</evidence>
<dbReference type="EC" id="4.1.1.112" evidence="9"/>